<organism evidence="3 4">
    <name type="scientific">Metabacillus malikii</name>
    <dbReference type="NCBI Taxonomy" id="1504265"/>
    <lineage>
        <taxon>Bacteria</taxon>
        <taxon>Bacillati</taxon>
        <taxon>Bacillota</taxon>
        <taxon>Bacilli</taxon>
        <taxon>Bacillales</taxon>
        <taxon>Bacillaceae</taxon>
        <taxon>Metabacillus</taxon>
    </lineage>
</organism>
<reference evidence="3 4" key="1">
    <citation type="submission" date="2023-07" db="EMBL/GenBank/DDBJ databases">
        <title>Genomic Encyclopedia of Type Strains, Phase IV (KMG-IV): sequencing the most valuable type-strain genomes for metagenomic binning, comparative biology and taxonomic classification.</title>
        <authorList>
            <person name="Goeker M."/>
        </authorList>
    </citation>
    <scope>NUCLEOTIDE SEQUENCE [LARGE SCALE GENOMIC DNA]</scope>
    <source>
        <strain evidence="3 4">DSM 29005</strain>
    </source>
</reference>
<dbReference type="Pfam" id="PF00975">
    <property type="entry name" value="Thioesterase"/>
    <property type="match status" value="1"/>
</dbReference>
<dbReference type="RefSeq" id="WP_307345423.1">
    <property type="nucleotide sequence ID" value="NZ_JAUSUD010000026.1"/>
</dbReference>
<accession>A0ABT9ZKQ6</accession>
<gene>
    <name evidence="3" type="ORF">J2S19_004198</name>
</gene>
<evidence type="ECO:0000313" key="4">
    <source>
        <dbReference type="Proteomes" id="UP001234495"/>
    </source>
</evidence>
<keyword evidence="4" id="KW-1185">Reference proteome</keyword>
<evidence type="ECO:0000256" key="1">
    <source>
        <dbReference type="ARBA" id="ARBA00007169"/>
    </source>
</evidence>
<dbReference type="EMBL" id="JAUSUD010000026">
    <property type="protein sequence ID" value="MDQ0232876.1"/>
    <property type="molecule type" value="Genomic_DNA"/>
</dbReference>
<evidence type="ECO:0000313" key="3">
    <source>
        <dbReference type="EMBL" id="MDQ0232876.1"/>
    </source>
</evidence>
<dbReference type="PANTHER" id="PTHR11487:SF0">
    <property type="entry name" value="S-ACYL FATTY ACID SYNTHASE THIOESTERASE, MEDIUM CHAIN"/>
    <property type="match status" value="1"/>
</dbReference>
<sequence>MQKMRLYCLPYAGGSSYVFSKWIRNLHPDIELVPIEYPGRGRRILEPLISNSEELVNDIFENIKDGLDDLPYILLGHSMGSLLAYELVYKILKSNNKGPTFIIFSGTDPLKCREKKIISTLPHEEFVQEVLAMGGTPKEVFSNKEMAEIYIPILRSDFQLVESYRAGEYQPLDIDLFVFYGKNDYSTDLTILNEWKFYTTKSCHFSEFEGGHFFIHDNEREVIEEINQLVVKLQTV</sequence>
<name>A0ABT9ZKQ6_9BACI</name>
<protein>
    <submittedName>
        <fullName evidence="3">Surfactin synthase thioesterase subunit</fullName>
    </submittedName>
</protein>
<dbReference type="Gene3D" id="3.40.50.1820">
    <property type="entry name" value="alpha/beta hydrolase"/>
    <property type="match status" value="1"/>
</dbReference>
<dbReference type="PANTHER" id="PTHR11487">
    <property type="entry name" value="THIOESTERASE"/>
    <property type="match status" value="1"/>
</dbReference>
<comment type="caution">
    <text evidence="3">The sequence shown here is derived from an EMBL/GenBank/DDBJ whole genome shotgun (WGS) entry which is preliminary data.</text>
</comment>
<dbReference type="InterPro" id="IPR001031">
    <property type="entry name" value="Thioesterase"/>
</dbReference>
<feature type="domain" description="Thioesterase" evidence="2">
    <location>
        <begin position="5"/>
        <end position="228"/>
    </location>
</feature>
<evidence type="ECO:0000259" key="2">
    <source>
        <dbReference type="Pfam" id="PF00975"/>
    </source>
</evidence>
<dbReference type="InterPro" id="IPR029058">
    <property type="entry name" value="AB_hydrolase_fold"/>
</dbReference>
<dbReference type="InterPro" id="IPR012223">
    <property type="entry name" value="TEII"/>
</dbReference>
<dbReference type="SUPFAM" id="SSF53474">
    <property type="entry name" value="alpha/beta-Hydrolases"/>
    <property type="match status" value="1"/>
</dbReference>
<dbReference type="Proteomes" id="UP001234495">
    <property type="component" value="Unassembled WGS sequence"/>
</dbReference>
<comment type="similarity">
    <text evidence="1">Belongs to the thioesterase family.</text>
</comment>
<proteinExistence type="inferred from homology"/>